<reference evidence="3" key="1">
    <citation type="journal article" date="2019" name="Int. J. Syst. Evol. Microbiol.">
        <title>The Global Catalogue of Microorganisms (GCM) 10K type strain sequencing project: providing services to taxonomists for standard genome sequencing and annotation.</title>
        <authorList>
            <consortium name="The Broad Institute Genomics Platform"/>
            <consortium name="The Broad Institute Genome Sequencing Center for Infectious Disease"/>
            <person name="Wu L."/>
            <person name="Ma J."/>
        </authorList>
    </citation>
    <scope>NUCLEOTIDE SEQUENCE [LARGE SCALE GENOMIC DNA]</scope>
    <source>
        <strain evidence="3">JCM 17759</strain>
    </source>
</reference>
<gene>
    <name evidence="2" type="ORF">GCM10023156_65950</name>
</gene>
<feature type="transmembrane region" description="Helical" evidence="1">
    <location>
        <begin position="39"/>
        <end position="57"/>
    </location>
</feature>
<feature type="transmembrane region" description="Helical" evidence="1">
    <location>
        <begin position="15"/>
        <end position="33"/>
    </location>
</feature>
<keyword evidence="3" id="KW-1185">Reference proteome</keyword>
<proteinExistence type="predicted"/>
<dbReference type="EMBL" id="BAABGA010000120">
    <property type="protein sequence ID" value="GAA4471419.1"/>
    <property type="molecule type" value="Genomic_DNA"/>
</dbReference>
<dbReference type="RefSeq" id="WP_345327915.1">
    <property type="nucleotide sequence ID" value="NZ_BAABGA010000120.1"/>
</dbReference>
<sequence>MNLKLAHLTDVRVRILRVALGLLLAAMLFRGFGVSFPSIAMAILLAAGFVIAVRLGIQASVGVLNRTCRYCRESLEASTVATNNQQPIDPESERLRAELEAIRSEESVIAKQRASHQCSAEDLIRAESRRLLAEIELLRHEAMPKTWAETCTSMQRDKTLRVRSR</sequence>
<accession>A0ABP8NUU5</accession>
<keyword evidence="1" id="KW-0472">Membrane</keyword>
<evidence type="ECO:0000256" key="1">
    <source>
        <dbReference type="SAM" id="Phobius"/>
    </source>
</evidence>
<evidence type="ECO:0000313" key="2">
    <source>
        <dbReference type="EMBL" id="GAA4471419.1"/>
    </source>
</evidence>
<keyword evidence="1" id="KW-0812">Transmembrane</keyword>
<name>A0ABP8NUU5_9BACT</name>
<comment type="caution">
    <text evidence="2">The sequence shown here is derived from an EMBL/GenBank/DDBJ whole genome shotgun (WGS) entry which is preliminary data.</text>
</comment>
<protein>
    <submittedName>
        <fullName evidence="2">Uncharacterized protein</fullName>
    </submittedName>
</protein>
<dbReference type="Proteomes" id="UP001500840">
    <property type="component" value="Unassembled WGS sequence"/>
</dbReference>
<organism evidence="2 3">
    <name type="scientific">Novipirellula rosea</name>
    <dbReference type="NCBI Taxonomy" id="1031540"/>
    <lineage>
        <taxon>Bacteria</taxon>
        <taxon>Pseudomonadati</taxon>
        <taxon>Planctomycetota</taxon>
        <taxon>Planctomycetia</taxon>
        <taxon>Pirellulales</taxon>
        <taxon>Pirellulaceae</taxon>
        <taxon>Novipirellula</taxon>
    </lineage>
</organism>
<keyword evidence="1" id="KW-1133">Transmembrane helix</keyword>
<evidence type="ECO:0000313" key="3">
    <source>
        <dbReference type="Proteomes" id="UP001500840"/>
    </source>
</evidence>